<evidence type="ECO:0000313" key="13">
    <source>
        <dbReference type="EMBL" id="SHJ26150.1"/>
    </source>
</evidence>
<feature type="region of interest" description="Disordered" evidence="12">
    <location>
        <begin position="259"/>
        <end position="292"/>
    </location>
</feature>
<dbReference type="PANTHER" id="PTHR37425">
    <property type="match status" value="1"/>
</dbReference>
<dbReference type="EMBL" id="FQZC01000002">
    <property type="protein sequence ID" value="SHJ26150.1"/>
    <property type="molecule type" value="Genomic_DNA"/>
</dbReference>
<reference evidence="13 14" key="1">
    <citation type="submission" date="2016-11" db="EMBL/GenBank/DDBJ databases">
        <authorList>
            <person name="Varghese N."/>
            <person name="Submissions S."/>
        </authorList>
    </citation>
    <scope>NUCLEOTIDE SEQUENCE [LARGE SCALE GENOMIC DNA]</scope>
    <source>
        <strain evidence="13 14">DSM 21988</strain>
    </source>
</reference>
<dbReference type="SUPFAM" id="SSF55166">
    <property type="entry name" value="Hedgehog/DD-peptidase"/>
    <property type="match status" value="1"/>
</dbReference>
<keyword evidence="9" id="KW-0961">Cell wall biogenesis/degradation</keyword>
<evidence type="ECO:0000256" key="11">
    <source>
        <dbReference type="ARBA" id="ARBA00093666"/>
    </source>
</evidence>
<keyword evidence="4" id="KW-0479">Metal-binding</keyword>
<comment type="cofactor">
    <cofactor evidence="1">
        <name>Zn(2+)</name>
        <dbReference type="ChEBI" id="CHEBI:29105"/>
    </cofactor>
</comment>
<keyword evidence="3" id="KW-0645">Protease</keyword>
<evidence type="ECO:0000256" key="6">
    <source>
        <dbReference type="ARBA" id="ARBA00022801"/>
    </source>
</evidence>
<evidence type="ECO:0000256" key="1">
    <source>
        <dbReference type="ARBA" id="ARBA00001947"/>
    </source>
</evidence>
<protein>
    <recommendedName>
        <fullName evidence="11">Murein endopeptidase K</fullName>
    </recommendedName>
</protein>
<dbReference type="Gene3D" id="3.30.1380.10">
    <property type="match status" value="1"/>
</dbReference>
<dbReference type="RefSeq" id="WP_159439802.1">
    <property type="nucleotide sequence ID" value="NZ_FQZC01000002.1"/>
</dbReference>
<feature type="compositionally biased region" description="Low complexity" evidence="12">
    <location>
        <begin position="264"/>
        <end position="292"/>
    </location>
</feature>
<dbReference type="Proteomes" id="UP000184290">
    <property type="component" value="Unassembled WGS sequence"/>
</dbReference>
<comment type="caution">
    <text evidence="13">The sequence shown here is derived from an EMBL/GenBank/DDBJ whole genome shotgun (WGS) entry which is preliminary data.</text>
</comment>
<dbReference type="Pfam" id="PF05951">
    <property type="entry name" value="Peptidase_M15_2"/>
    <property type="match status" value="1"/>
</dbReference>
<gene>
    <name evidence="13" type="ORF">SAMN02745911_2188</name>
</gene>
<evidence type="ECO:0000256" key="12">
    <source>
        <dbReference type="SAM" id="MobiDB-lite"/>
    </source>
</evidence>
<evidence type="ECO:0000256" key="10">
    <source>
        <dbReference type="ARBA" id="ARBA00093448"/>
    </source>
</evidence>
<evidence type="ECO:0000256" key="2">
    <source>
        <dbReference type="ARBA" id="ARBA00004776"/>
    </source>
</evidence>
<keyword evidence="5" id="KW-0732">Signal</keyword>
<dbReference type="InterPro" id="IPR009045">
    <property type="entry name" value="Zn_M74/Hedgehog-like"/>
</dbReference>
<accession>A0ABY1IJE1</accession>
<keyword evidence="14" id="KW-1185">Reference proteome</keyword>
<name>A0ABY1IJE1_9HYPH</name>
<evidence type="ECO:0000256" key="4">
    <source>
        <dbReference type="ARBA" id="ARBA00022723"/>
    </source>
</evidence>
<evidence type="ECO:0000256" key="7">
    <source>
        <dbReference type="ARBA" id="ARBA00022833"/>
    </source>
</evidence>
<dbReference type="CDD" id="cd14844">
    <property type="entry name" value="Zn-DD-carboxypeptidase_like"/>
    <property type="match status" value="1"/>
</dbReference>
<sequence>MPATNASAARRMARAATIIATGLLLLAGTGLAAKAETRTLKLYHVHLREKTEVTYKRNGRFLPEGLKKANWALRDWRENKPTNMDPALLDILWEAQRQSGTNGYIQVLGGFRSPKTNNMLRSRSSGVAGGSLHMSGKAIDFYMEDVPLRKVREIGLRMQVGGVGYYPRSGSPFVHFDSGKGRYWPRMSRSELARIFPRGNTIYLPADGKPLPGYEQAVASYNQRKGASGNIQMASASESRKGGKSLIARLFGGGADEAEDNAEMEAAPAPARRAPQAPRRAPAPVAPAAPAAPAEETLIASVQPTPAPRRAAPAAPVLSAGVAMPDRPQFDTSSNAPRPAAGVPGSAPASAPAPASASAPVETPSRADPPSIAVASIPMPQAAPARATAAAGTAPATAPTIVAAAAREPAPAAGELAYAVPTPSRRPFEAVLQAAAATDAQARVASAEAPARSDAIADTILNSTSQEASDSNEPLAVAVAFPTHRPDAGPVLEPAADAIVAEAGDEATDFAGMDMADAEAPVGDAIADILNGDDPEPSTVMASLETGVTPSRSFEDIMARPEPLQAEVETGGKGGRVGSGAMPTVADQSVIAARIADAAEVTRPLQLAEADADAAARTERLSNASLVVNVPLHAAPERFGN</sequence>
<evidence type="ECO:0000256" key="8">
    <source>
        <dbReference type="ARBA" id="ARBA00023049"/>
    </source>
</evidence>
<organism evidence="13 14">
    <name type="scientific">Aureimonas altamirensis DSM 21988</name>
    <dbReference type="NCBI Taxonomy" id="1121026"/>
    <lineage>
        <taxon>Bacteria</taxon>
        <taxon>Pseudomonadati</taxon>
        <taxon>Pseudomonadota</taxon>
        <taxon>Alphaproteobacteria</taxon>
        <taxon>Hyphomicrobiales</taxon>
        <taxon>Aurantimonadaceae</taxon>
        <taxon>Aureimonas</taxon>
    </lineage>
</organism>
<dbReference type="PANTHER" id="PTHR37425:SF1">
    <property type="entry name" value="OUTER MEMBRANE PROTEIN"/>
    <property type="match status" value="1"/>
</dbReference>
<keyword evidence="6" id="KW-0378">Hydrolase</keyword>
<keyword evidence="8" id="KW-0482">Metalloprotease</keyword>
<proteinExistence type="inferred from homology"/>
<dbReference type="InterPro" id="IPR010275">
    <property type="entry name" value="MepK"/>
</dbReference>
<feature type="region of interest" description="Disordered" evidence="12">
    <location>
        <begin position="324"/>
        <end position="372"/>
    </location>
</feature>
<comment type="pathway">
    <text evidence="2">Cell wall biogenesis; cell wall polysaccharide biosynthesis.</text>
</comment>
<evidence type="ECO:0000256" key="9">
    <source>
        <dbReference type="ARBA" id="ARBA00023316"/>
    </source>
</evidence>
<comment type="similarity">
    <text evidence="10">Belongs to the peptidase M15 family.</text>
</comment>
<feature type="compositionally biased region" description="Low complexity" evidence="12">
    <location>
        <begin position="336"/>
        <end position="361"/>
    </location>
</feature>
<evidence type="ECO:0000256" key="3">
    <source>
        <dbReference type="ARBA" id="ARBA00022670"/>
    </source>
</evidence>
<keyword evidence="7" id="KW-0862">Zinc</keyword>
<evidence type="ECO:0000256" key="5">
    <source>
        <dbReference type="ARBA" id="ARBA00022729"/>
    </source>
</evidence>
<evidence type="ECO:0000313" key="14">
    <source>
        <dbReference type="Proteomes" id="UP000184290"/>
    </source>
</evidence>